<proteinExistence type="predicted"/>
<feature type="region of interest" description="Disordered" evidence="1">
    <location>
        <begin position="104"/>
        <end position="128"/>
    </location>
</feature>
<name>A0A0Q2M6P6_MYCGO</name>
<dbReference type="EMBL" id="LKTM01000372">
    <property type="protein sequence ID" value="KQH75559.1"/>
    <property type="molecule type" value="Genomic_DNA"/>
</dbReference>
<protein>
    <submittedName>
        <fullName evidence="2">Uncharacterized protein</fullName>
    </submittedName>
</protein>
<evidence type="ECO:0000313" key="3">
    <source>
        <dbReference type="Proteomes" id="UP000051677"/>
    </source>
</evidence>
<organism evidence="2 3">
    <name type="scientific">Mycobacterium gordonae</name>
    <dbReference type="NCBI Taxonomy" id="1778"/>
    <lineage>
        <taxon>Bacteria</taxon>
        <taxon>Bacillati</taxon>
        <taxon>Actinomycetota</taxon>
        <taxon>Actinomycetes</taxon>
        <taxon>Mycobacteriales</taxon>
        <taxon>Mycobacteriaceae</taxon>
        <taxon>Mycobacterium</taxon>
    </lineage>
</organism>
<evidence type="ECO:0000313" key="2">
    <source>
        <dbReference type="EMBL" id="KQH75559.1"/>
    </source>
</evidence>
<sequence>MTVIRGWTAALAQRYSPTASLERIATRIFAELDPANPTHRAVAEAVLILAPYYPLAEQVLAINAGLFALDFDEAEVDIALWRAEIEARVMTIYMGEVGPNPRRIEVIPETPPVRRPAPTPAPAPATPAPARELAICGASAMLTRRNLRRVGA</sequence>
<gene>
    <name evidence="2" type="ORF">AO501_25105</name>
</gene>
<feature type="compositionally biased region" description="Pro residues" evidence="1">
    <location>
        <begin position="109"/>
        <end position="127"/>
    </location>
</feature>
<reference evidence="2 3" key="1">
    <citation type="submission" date="2015-10" db="EMBL/GenBank/DDBJ databases">
        <title>Mycobacterium gordonae draft genome assembly.</title>
        <authorList>
            <person name="Ustinova V."/>
            <person name="Smirnova T."/>
            <person name="Blagodatskikh K."/>
            <person name="Varlamov D."/>
            <person name="Larionova E."/>
            <person name="Chernousova L."/>
        </authorList>
    </citation>
    <scope>NUCLEOTIDE SEQUENCE [LARGE SCALE GENOMIC DNA]</scope>
    <source>
        <strain evidence="2 3">CTRI 14-8773</strain>
    </source>
</reference>
<dbReference type="Proteomes" id="UP000051677">
    <property type="component" value="Unassembled WGS sequence"/>
</dbReference>
<dbReference type="RefSeq" id="WP_055581413.1">
    <property type="nucleotide sequence ID" value="NZ_LKTM01000372.1"/>
</dbReference>
<dbReference type="AlphaFoldDB" id="A0A0Q2M6P6"/>
<accession>A0A0Q2M6P6</accession>
<evidence type="ECO:0000256" key="1">
    <source>
        <dbReference type="SAM" id="MobiDB-lite"/>
    </source>
</evidence>
<comment type="caution">
    <text evidence="2">The sequence shown here is derived from an EMBL/GenBank/DDBJ whole genome shotgun (WGS) entry which is preliminary data.</text>
</comment>